<dbReference type="SUPFAM" id="SSF54637">
    <property type="entry name" value="Thioesterase/thiol ester dehydrase-isomerase"/>
    <property type="match status" value="2"/>
</dbReference>
<dbReference type="NCBIfam" id="TIGR00369">
    <property type="entry name" value="unchar_dom_1"/>
    <property type="match status" value="1"/>
</dbReference>
<accession>A0ABN2FF04</accession>
<dbReference type="Proteomes" id="UP001501319">
    <property type="component" value="Unassembled WGS sequence"/>
</dbReference>
<proteinExistence type="inferred from homology"/>
<evidence type="ECO:0000256" key="1">
    <source>
        <dbReference type="ARBA" id="ARBA00008324"/>
    </source>
</evidence>
<dbReference type="InterPro" id="IPR003736">
    <property type="entry name" value="PAAI_dom"/>
</dbReference>
<dbReference type="InterPro" id="IPR049450">
    <property type="entry name" value="ACOT8-like_C"/>
</dbReference>
<feature type="domain" description="Acyl-CoA thioesterase-like C-terminal" evidence="4">
    <location>
        <begin position="33"/>
        <end position="122"/>
    </location>
</feature>
<evidence type="ECO:0000313" key="6">
    <source>
        <dbReference type="Proteomes" id="UP001501319"/>
    </source>
</evidence>
<evidence type="ECO:0000256" key="2">
    <source>
        <dbReference type="ARBA" id="ARBA00022801"/>
    </source>
</evidence>
<comment type="similarity">
    <text evidence="1">Belongs to the thioesterase PaaI family.</text>
</comment>
<keyword evidence="6" id="KW-1185">Reference proteome</keyword>
<gene>
    <name evidence="5" type="ORF">GCM10009744_37730</name>
</gene>
<dbReference type="InterPro" id="IPR006683">
    <property type="entry name" value="Thioestr_dom"/>
</dbReference>
<dbReference type="InterPro" id="IPR039298">
    <property type="entry name" value="ACOT13"/>
</dbReference>
<sequence>MIVAGGPERLFRIDSVAPGRTSVTGSMTTGPWSAGPDGRPCAGSLGVLVDNVLGYAIQTRRPEHSWSVSTEISIDFLADFPTDGSPLYAEGRVLQLDAIGGMASGQVIDSTGRVIAHSRQRGRFVTQSPGVSAATSKHRLLAADTATVIGIPACAMPDLPLEVTAELGNPLGNLHGGVSLCASELAGIAALRSSNQALVTASIHVAYVRPVPVGTHLVFSPSVLHRGRTFALAQVVSTNETGKPCTIATITAHNPS</sequence>
<dbReference type="Pfam" id="PF20789">
    <property type="entry name" value="4HBT_3C"/>
    <property type="match status" value="1"/>
</dbReference>
<keyword evidence="2" id="KW-0378">Hydrolase</keyword>
<dbReference type="EMBL" id="BAAANE010000007">
    <property type="protein sequence ID" value="GAA1643801.1"/>
    <property type="molecule type" value="Genomic_DNA"/>
</dbReference>
<dbReference type="CDD" id="cd03443">
    <property type="entry name" value="PaaI_thioesterase"/>
    <property type="match status" value="2"/>
</dbReference>
<evidence type="ECO:0000259" key="4">
    <source>
        <dbReference type="Pfam" id="PF20789"/>
    </source>
</evidence>
<organism evidence="5 6">
    <name type="scientific">Kribbella alba</name>
    <dbReference type="NCBI Taxonomy" id="190197"/>
    <lineage>
        <taxon>Bacteria</taxon>
        <taxon>Bacillati</taxon>
        <taxon>Actinomycetota</taxon>
        <taxon>Actinomycetes</taxon>
        <taxon>Propionibacteriales</taxon>
        <taxon>Kribbellaceae</taxon>
        <taxon>Kribbella</taxon>
    </lineage>
</organism>
<dbReference type="Pfam" id="PF03061">
    <property type="entry name" value="4HBT"/>
    <property type="match status" value="1"/>
</dbReference>
<dbReference type="PANTHER" id="PTHR21660:SF1">
    <property type="entry name" value="ACYL-COENZYME A THIOESTERASE 13"/>
    <property type="match status" value="1"/>
</dbReference>
<name>A0ABN2FF04_9ACTN</name>
<protein>
    <recommendedName>
        <fullName evidence="7">PaaI family thioesterase</fullName>
    </recommendedName>
</protein>
<dbReference type="Gene3D" id="3.10.129.10">
    <property type="entry name" value="Hotdog Thioesterase"/>
    <property type="match status" value="2"/>
</dbReference>
<comment type="caution">
    <text evidence="5">The sequence shown here is derived from an EMBL/GenBank/DDBJ whole genome shotgun (WGS) entry which is preliminary data.</text>
</comment>
<dbReference type="InterPro" id="IPR029069">
    <property type="entry name" value="HotDog_dom_sf"/>
</dbReference>
<evidence type="ECO:0000313" key="5">
    <source>
        <dbReference type="EMBL" id="GAA1643801.1"/>
    </source>
</evidence>
<evidence type="ECO:0000259" key="3">
    <source>
        <dbReference type="Pfam" id="PF03061"/>
    </source>
</evidence>
<evidence type="ECO:0008006" key="7">
    <source>
        <dbReference type="Google" id="ProtNLM"/>
    </source>
</evidence>
<feature type="domain" description="Thioesterase" evidence="3">
    <location>
        <begin position="172"/>
        <end position="245"/>
    </location>
</feature>
<dbReference type="PANTHER" id="PTHR21660">
    <property type="entry name" value="THIOESTERASE SUPERFAMILY MEMBER-RELATED"/>
    <property type="match status" value="1"/>
</dbReference>
<reference evidence="5 6" key="1">
    <citation type="journal article" date="2019" name="Int. J. Syst. Evol. Microbiol.">
        <title>The Global Catalogue of Microorganisms (GCM) 10K type strain sequencing project: providing services to taxonomists for standard genome sequencing and annotation.</title>
        <authorList>
            <consortium name="The Broad Institute Genomics Platform"/>
            <consortium name="The Broad Institute Genome Sequencing Center for Infectious Disease"/>
            <person name="Wu L."/>
            <person name="Ma J."/>
        </authorList>
    </citation>
    <scope>NUCLEOTIDE SEQUENCE [LARGE SCALE GENOMIC DNA]</scope>
    <source>
        <strain evidence="5 6">JCM 14306</strain>
    </source>
</reference>